<dbReference type="SUPFAM" id="SSF46785">
    <property type="entry name" value="Winged helix' DNA-binding domain"/>
    <property type="match status" value="1"/>
</dbReference>
<dbReference type="PANTHER" id="PTHR30126:SF81">
    <property type="entry name" value="HTH-TYPE TRANSCRIPTIONAL REGULATOR ILVY"/>
    <property type="match status" value="1"/>
</dbReference>
<dbReference type="InterPro" id="IPR005119">
    <property type="entry name" value="LysR_subst-bd"/>
</dbReference>
<evidence type="ECO:0000256" key="2">
    <source>
        <dbReference type="ARBA" id="ARBA00023015"/>
    </source>
</evidence>
<evidence type="ECO:0000256" key="1">
    <source>
        <dbReference type="ARBA" id="ARBA00009437"/>
    </source>
</evidence>
<dbReference type="InterPro" id="IPR036390">
    <property type="entry name" value="WH_DNA-bd_sf"/>
</dbReference>
<feature type="domain" description="HTH lysR-type" evidence="5">
    <location>
        <begin position="1"/>
        <end position="58"/>
    </location>
</feature>
<dbReference type="EMBL" id="BMJS01000039">
    <property type="protein sequence ID" value="GGG05957.1"/>
    <property type="molecule type" value="Genomic_DNA"/>
</dbReference>
<dbReference type="Proteomes" id="UP000636949">
    <property type="component" value="Unassembled WGS sequence"/>
</dbReference>
<accession>A0A8J2Z6P1</accession>
<dbReference type="PROSITE" id="PS50931">
    <property type="entry name" value="HTH_LYSR"/>
    <property type="match status" value="1"/>
</dbReference>
<dbReference type="PANTHER" id="PTHR30126">
    <property type="entry name" value="HTH-TYPE TRANSCRIPTIONAL REGULATOR"/>
    <property type="match status" value="1"/>
</dbReference>
<reference evidence="6" key="1">
    <citation type="journal article" date="2014" name="Int. J. Syst. Evol. Microbiol.">
        <title>Complete genome sequence of Corynebacterium casei LMG S-19264T (=DSM 44701T), isolated from a smear-ripened cheese.</title>
        <authorList>
            <consortium name="US DOE Joint Genome Institute (JGI-PGF)"/>
            <person name="Walter F."/>
            <person name="Albersmeier A."/>
            <person name="Kalinowski J."/>
            <person name="Ruckert C."/>
        </authorList>
    </citation>
    <scope>NUCLEOTIDE SEQUENCE</scope>
    <source>
        <strain evidence="6">CGMCC 1.15758</strain>
    </source>
</reference>
<dbReference type="Pfam" id="PF00126">
    <property type="entry name" value="HTH_1"/>
    <property type="match status" value="1"/>
</dbReference>
<dbReference type="AlphaFoldDB" id="A0A8J2Z6P1"/>
<keyword evidence="4" id="KW-0804">Transcription</keyword>
<reference evidence="6" key="2">
    <citation type="submission" date="2020-09" db="EMBL/GenBank/DDBJ databases">
        <authorList>
            <person name="Sun Q."/>
            <person name="Zhou Y."/>
        </authorList>
    </citation>
    <scope>NUCLEOTIDE SEQUENCE</scope>
    <source>
        <strain evidence="6">CGMCC 1.15758</strain>
    </source>
</reference>
<keyword evidence="2" id="KW-0805">Transcription regulation</keyword>
<dbReference type="GO" id="GO:0003700">
    <property type="term" value="F:DNA-binding transcription factor activity"/>
    <property type="evidence" value="ECO:0007669"/>
    <property type="project" value="InterPro"/>
</dbReference>
<evidence type="ECO:0000313" key="7">
    <source>
        <dbReference type="Proteomes" id="UP000636949"/>
    </source>
</evidence>
<dbReference type="Pfam" id="PF03466">
    <property type="entry name" value="LysR_substrate"/>
    <property type="match status" value="1"/>
</dbReference>
<dbReference type="Gene3D" id="1.10.10.10">
    <property type="entry name" value="Winged helix-like DNA-binding domain superfamily/Winged helix DNA-binding domain"/>
    <property type="match status" value="1"/>
</dbReference>
<dbReference type="OrthoDB" id="9803735at2"/>
<keyword evidence="7" id="KW-1185">Reference proteome</keyword>
<evidence type="ECO:0000256" key="3">
    <source>
        <dbReference type="ARBA" id="ARBA00023125"/>
    </source>
</evidence>
<dbReference type="SUPFAM" id="SSF53850">
    <property type="entry name" value="Periplasmic binding protein-like II"/>
    <property type="match status" value="1"/>
</dbReference>
<protein>
    <submittedName>
        <fullName evidence="6">LysR family transcriptional regulator</fullName>
    </submittedName>
</protein>
<comment type="caution">
    <text evidence="6">The sequence shown here is derived from an EMBL/GenBank/DDBJ whole genome shotgun (WGS) entry which is preliminary data.</text>
</comment>
<proteinExistence type="inferred from homology"/>
<dbReference type="Gene3D" id="3.40.190.290">
    <property type="match status" value="1"/>
</dbReference>
<dbReference type="RefSeq" id="WP_117003731.1">
    <property type="nucleotide sequence ID" value="NZ_BMJS01000039.1"/>
</dbReference>
<keyword evidence="3" id="KW-0238">DNA-binding</keyword>
<evidence type="ECO:0000259" key="5">
    <source>
        <dbReference type="PROSITE" id="PS50931"/>
    </source>
</evidence>
<organism evidence="6 7">
    <name type="scientific">Cysteiniphilum litorale</name>
    <dbReference type="NCBI Taxonomy" id="2056700"/>
    <lineage>
        <taxon>Bacteria</taxon>
        <taxon>Pseudomonadati</taxon>
        <taxon>Pseudomonadota</taxon>
        <taxon>Gammaproteobacteria</taxon>
        <taxon>Thiotrichales</taxon>
        <taxon>Fastidiosibacteraceae</taxon>
        <taxon>Cysteiniphilum</taxon>
    </lineage>
</organism>
<dbReference type="InterPro" id="IPR036388">
    <property type="entry name" value="WH-like_DNA-bd_sf"/>
</dbReference>
<sequence>MNVKSLEVFKTLAETLSFSKTAERCYLSPSAVTRVIQKLEESYEATFFERNNRNVSLTDAGQYMYYFSLKVLDANDELFALLHPDEDNLRGDIRLFCTVTASYVILPRIIEALNMRYPNVQLQLETGSMQNALNLVASNQMDAGISFIDEHKLDDNLRAHPVLITSMVLVVSKESDVQSIDQALAQYPFIMPIQFLNDNTIDKWLIGQKQSPRIYGEVDGNEAILSLVASGVGVSVLPRVVVEHNHLASKIKMLSIADITAVTVGIVMRKQSLKSPVKHKFWQLCQSLEILDCR</sequence>
<dbReference type="GO" id="GO:0000976">
    <property type="term" value="F:transcription cis-regulatory region binding"/>
    <property type="evidence" value="ECO:0007669"/>
    <property type="project" value="TreeGrafter"/>
</dbReference>
<name>A0A8J2Z6P1_9GAMM</name>
<dbReference type="InterPro" id="IPR000847">
    <property type="entry name" value="LysR_HTH_N"/>
</dbReference>
<evidence type="ECO:0000256" key="4">
    <source>
        <dbReference type="ARBA" id="ARBA00023163"/>
    </source>
</evidence>
<evidence type="ECO:0000313" key="6">
    <source>
        <dbReference type="EMBL" id="GGG05957.1"/>
    </source>
</evidence>
<comment type="similarity">
    <text evidence="1">Belongs to the LysR transcriptional regulatory family.</text>
</comment>
<gene>
    <name evidence="6" type="ORF">GCM10010995_24290</name>
</gene>